<sequence length="153" mass="17373">MTLFKERSAIDRHSAPAGGPDKLRRSVCAGEVRTQATVATPAAAIDAPEVPTRAEVSQYQRRFVELYNQVGSKHTETKQFYTLDNTLDDTRLYLDKEANLLNSIHDNFEQAMASPSTREQFLKQFEQIVEGVKQNRTKVEKKKQEAKMKSAVR</sequence>
<protein>
    <recommendedName>
        <fullName evidence="1">Coiled-coil domain-containing protein 93</fullName>
    </recommendedName>
</protein>
<evidence type="ECO:0000313" key="6">
    <source>
        <dbReference type="RefSeq" id="XP_014668977.1"/>
    </source>
</evidence>
<feature type="compositionally biased region" description="Basic and acidic residues" evidence="3">
    <location>
        <begin position="1"/>
        <end position="14"/>
    </location>
</feature>
<gene>
    <name evidence="6" type="primary">LOC106810207</name>
</gene>
<evidence type="ECO:0000256" key="2">
    <source>
        <dbReference type="SAM" id="Coils"/>
    </source>
</evidence>
<keyword evidence="2" id="KW-0175">Coiled coil</keyword>
<evidence type="ECO:0000259" key="4">
    <source>
        <dbReference type="Pfam" id="PF09762"/>
    </source>
</evidence>
<dbReference type="Pfam" id="PF09762">
    <property type="entry name" value="CCDC93_CC"/>
    <property type="match status" value="1"/>
</dbReference>
<evidence type="ECO:0000256" key="3">
    <source>
        <dbReference type="SAM" id="MobiDB-lite"/>
    </source>
</evidence>
<feature type="coiled-coil region" evidence="2">
    <location>
        <begin position="122"/>
        <end position="149"/>
    </location>
</feature>
<dbReference type="GeneID" id="106810207"/>
<evidence type="ECO:0000313" key="5">
    <source>
        <dbReference type="Proteomes" id="UP000695022"/>
    </source>
</evidence>
<dbReference type="RefSeq" id="XP_014668977.1">
    <property type="nucleotide sequence ID" value="XM_014813491.1"/>
</dbReference>
<keyword evidence="5" id="KW-1185">Reference proteome</keyword>
<organism evidence="5 6">
    <name type="scientific">Priapulus caudatus</name>
    <name type="common">Priapulid worm</name>
    <dbReference type="NCBI Taxonomy" id="37621"/>
    <lineage>
        <taxon>Eukaryota</taxon>
        <taxon>Metazoa</taxon>
        <taxon>Ecdysozoa</taxon>
        <taxon>Scalidophora</taxon>
        <taxon>Priapulida</taxon>
        <taxon>Priapulimorpha</taxon>
        <taxon>Priapulimorphida</taxon>
        <taxon>Priapulidae</taxon>
        <taxon>Priapulus</taxon>
    </lineage>
</organism>
<proteinExistence type="predicted"/>
<dbReference type="Proteomes" id="UP000695022">
    <property type="component" value="Unplaced"/>
</dbReference>
<dbReference type="PANTHER" id="PTHR16441:SF0">
    <property type="entry name" value="COILED-COIL DOMAIN-CONTAINING PROTEIN 93"/>
    <property type="match status" value="1"/>
</dbReference>
<feature type="domain" description="CCDC93 coiled-coil" evidence="4">
    <location>
        <begin position="49"/>
        <end position="150"/>
    </location>
</feature>
<evidence type="ECO:0000256" key="1">
    <source>
        <dbReference type="ARBA" id="ARBA00016765"/>
    </source>
</evidence>
<dbReference type="InterPro" id="IPR019159">
    <property type="entry name" value="CCDC93_CC"/>
</dbReference>
<reference evidence="6" key="1">
    <citation type="submission" date="2025-08" db="UniProtKB">
        <authorList>
            <consortium name="RefSeq"/>
        </authorList>
    </citation>
    <scope>IDENTIFICATION</scope>
</reference>
<dbReference type="PANTHER" id="PTHR16441">
    <property type="entry name" value="FIDIPIDINE"/>
    <property type="match status" value="1"/>
</dbReference>
<accession>A0ABM1E9V6</accession>
<name>A0ABM1E9V6_PRICU</name>
<feature type="region of interest" description="Disordered" evidence="3">
    <location>
        <begin position="1"/>
        <end position="23"/>
    </location>
</feature>
<dbReference type="InterPro" id="IPR039116">
    <property type="entry name" value="CCDC93"/>
</dbReference>